<dbReference type="SUPFAM" id="SSF55811">
    <property type="entry name" value="Nudix"/>
    <property type="match status" value="1"/>
</dbReference>
<dbReference type="Proteomes" id="UP001138460">
    <property type="component" value="Unassembled WGS sequence"/>
</dbReference>
<evidence type="ECO:0000313" key="5">
    <source>
        <dbReference type="Proteomes" id="UP001138460"/>
    </source>
</evidence>
<dbReference type="Pfam" id="PF00293">
    <property type="entry name" value="NUDIX"/>
    <property type="match status" value="1"/>
</dbReference>
<evidence type="ECO:0000313" key="4">
    <source>
        <dbReference type="EMBL" id="RYC43630.1"/>
    </source>
</evidence>
<evidence type="ECO:0000259" key="3">
    <source>
        <dbReference type="PROSITE" id="PS51462"/>
    </source>
</evidence>
<keyword evidence="2" id="KW-0378">Hydrolase</keyword>
<dbReference type="CDD" id="cd04664">
    <property type="entry name" value="NUDIX_DHNTPase_like"/>
    <property type="match status" value="1"/>
</dbReference>
<reference evidence="4 5" key="1">
    <citation type="journal article" date="2018" name="Syst. Appl. Microbiol.">
        <title>Pectobacterium zantedeschiae sp. nov. a new species of a soft rot pathogen isolated from Calla lily (Zantedeschia spp.).</title>
        <authorList>
            <person name="Waleron M."/>
            <person name="Misztak A."/>
            <person name="Waleron M."/>
            <person name="Franczuk M."/>
            <person name="Jonca J."/>
            <person name="Wielgomas B."/>
            <person name="Mikicinski A."/>
            <person name="Popovic T."/>
            <person name="Waleron K."/>
        </authorList>
    </citation>
    <scope>NUCLEOTIDE SEQUENCE [LARGE SCALE GENOMIC DNA]</scope>
    <source>
        <strain evidence="4 5">9M</strain>
    </source>
</reference>
<dbReference type="AlphaFoldDB" id="A0A9X8P4U1"/>
<dbReference type="PROSITE" id="PS51462">
    <property type="entry name" value="NUDIX"/>
    <property type="match status" value="1"/>
</dbReference>
<evidence type="ECO:0000256" key="2">
    <source>
        <dbReference type="ARBA" id="ARBA00022801"/>
    </source>
</evidence>
<proteinExistence type="predicted"/>
<dbReference type="EMBL" id="NWTM01000001">
    <property type="protein sequence ID" value="RYC43630.1"/>
    <property type="molecule type" value="Genomic_DNA"/>
</dbReference>
<dbReference type="InterPro" id="IPR000086">
    <property type="entry name" value="NUDIX_hydrolase_dom"/>
</dbReference>
<protein>
    <submittedName>
        <fullName evidence="4">NUDIX domain-containing protein</fullName>
    </submittedName>
</protein>
<sequence>MRQPAQVLVVPFKVTNGELLLAILKRHDMDMWQWVAGGVEENESIQQAALRESQEELGILCSDLKIITLESKCSIPKIYFDGNENWPKDIFTVTEHSFAIEIPENQKLSLSLEHSSHQIIKYSELCNFHTWDSNRTAAWELHQRLLTTGVITR</sequence>
<dbReference type="PROSITE" id="PS00893">
    <property type="entry name" value="NUDIX_BOX"/>
    <property type="match status" value="1"/>
</dbReference>
<gene>
    <name evidence="4" type="ORF">CLR69_00800</name>
</gene>
<accession>A0A9X8P4U1</accession>
<dbReference type="GO" id="GO:0016787">
    <property type="term" value="F:hydrolase activity"/>
    <property type="evidence" value="ECO:0007669"/>
    <property type="project" value="UniProtKB-KW"/>
</dbReference>
<dbReference type="InterPro" id="IPR020084">
    <property type="entry name" value="NUDIX_hydrolase_CS"/>
</dbReference>
<dbReference type="InterPro" id="IPR015797">
    <property type="entry name" value="NUDIX_hydrolase-like_dom_sf"/>
</dbReference>
<name>A0A9X8P4U1_9GAMM</name>
<comment type="caution">
    <text evidence="4">The sequence shown here is derived from an EMBL/GenBank/DDBJ whole genome shotgun (WGS) entry which is preliminary data.</text>
</comment>
<feature type="domain" description="Nudix hydrolase" evidence="3">
    <location>
        <begin position="1"/>
        <end position="143"/>
    </location>
</feature>
<dbReference type="PANTHER" id="PTHR43736">
    <property type="entry name" value="ADP-RIBOSE PYROPHOSPHATASE"/>
    <property type="match status" value="1"/>
</dbReference>
<dbReference type="Gene3D" id="3.90.79.10">
    <property type="entry name" value="Nucleoside Triphosphate Pyrophosphohydrolase"/>
    <property type="match status" value="1"/>
</dbReference>
<dbReference type="RefSeq" id="WP_129705232.1">
    <property type="nucleotide sequence ID" value="NZ_CP139172.1"/>
</dbReference>
<organism evidence="4 5">
    <name type="scientific">Pectobacterium zantedeschiae</name>
    <dbReference type="NCBI Taxonomy" id="2034769"/>
    <lineage>
        <taxon>Bacteria</taxon>
        <taxon>Pseudomonadati</taxon>
        <taxon>Pseudomonadota</taxon>
        <taxon>Gammaproteobacteria</taxon>
        <taxon>Enterobacterales</taxon>
        <taxon>Pectobacteriaceae</taxon>
        <taxon>Pectobacterium</taxon>
    </lineage>
</organism>
<evidence type="ECO:0000256" key="1">
    <source>
        <dbReference type="ARBA" id="ARBA00001946"/>
    </source>
</evidence>
<dbReference type="PANTHER" id="PTHR43736:SF1">
    <property type="entry name" value="DIHYDRONEOPTERIN TRIPHOSPHATE DIPHOSPHATASE"/>
    <property type="match status" value="1"/>
</dbReference>
<keyword evidence="5" id="KW-1185">Reference proteome</keyword>
<comment type="cofactor">
    <cofactor evidence="1">
        <name>Mg(2+)</name>
        <dbReference type="ChEBI" id="CHEBI:18420"/>
    </cofactor>
</comment>
<dbReference type="OrthoDB" id="9761969at2"/>